<evidence type="ECO:0000313" key="7">
    <source>
        <dbReference type="Proteomes" id="UP000318571"/>
    </source>
</evidence>
<dbReference type="Pfam" id="PF00100">
    <property type="entry name" value="Zona_pellucida"/>
    <property type="match status" value="1"/>
</dbReference>
<organism evidence="6 7">
    <name type="scientific">Tigriopus californicus</name>
    <name type="common">Marine copepod</name>
    <dbReference type="NCBI Taxonomy" id="6832"/>
    <lineage>
        <taxon>Eukaryota</taxon>
        <taxon>Metazoa</taxon>
        <taxon>Ecdysozoa</taxon>
        <taxon>Arthropoda</taxon>
        <taxon>Crustacea</taxon>
        <taxon>Multicrustacea</taxon>
        <taxon>Hexanauplia</taxon>
        <taxon>Copepoda</taxon>
        <taxon>Harpacticoida</taxon>
        <taxon>Harpacticidae</taxon>
        <taxon>Tigriopus</taxon>
    </lineage>
</organism>
<dbReference type="Gene3D" id="2.60.40.4100">
    <property type="entry name" value="Zona pellucida, ZP-C domain"/>
    <property type="match status" value="1"/>
</dbReference>
<evidence type="ECO:0000256" key="3">
    <source>
        <dbReference type="SAM" id="Phobius"/>
    </source>
</evidence>
<evidence type="ECO:0000259" key="5">
    <source>
        <dbReference type="PROSITE" id="PS51034"/>
    </source>
</evidence>
<keyword evidence="7" id="KW-1185">Reference proteome</keyword>
<sequence>MNGHERSQRAFLAWQALFLTLTSPFCSGNDQFLSLRATCLPDKITISLQTQDPFDGLIYSRNFPSTCRVAGSQQSPVTTLIMEAERCGIQTRSHVREVDLYVQQDPIFQQVIDEQFLIQCKPGVEEGIVQYRNSKNPSQESFSRDVTVVSKFVGRSSKKPLGLLRSLIPSSVSSIFQRRMGEAAQEQPPEQPFFANLINTKLDVIADAPVWVEKPEPLERNSRYHSRSSPSPPSPSPVHVAKENSQRMGWMELELAQDDRYPRSGEVAQLVMRLKQSGSHDTMVSNCVAHSGNPHNKKSKDLTDFRGCSLDQSVMSDFQAAFNSRTGVKVVRAEFPLFRFPRENYLHIKCNILVCKKNCPVAKCQDSTFDHEPQEEFTKVSIIDKFMLETQAKIQQSMIPLQTPPLLTKQSPTLIRLQDITPETAETPATTVKEVQEPDRLTQEDIQEVQDTVVEQKLLETDDDESLLCLSPSRLALAFGLLLVVLLVALVFSCILWMRSKSFFRRSKAVPPPPLIARSAGNLAPPPGTLRRGPPLLFPNRGRMPPYIRVLQ</sequence>
<feature type="domain" description="ZP" evidence="5">
    <location>
        <begin position="38"/>
        <end position="371"/>
    </location>
</feature>
<feature type="region of interest" description="Disordered" evidence="2">
    <location>
        <begin position="219"/>
        <end position="242"/>
    </location>
</feature>
<dbReference type="EMBL" id="VCGU01000010">
    <property type="protein sequence ID" value="TRY68867.1"/>
    <property type="molecule type" value="Genomic_DNA"/>
</dbReference>
<dbReference type="PANTHER" id="PTHR46560">
    <property type="entry name" value="CYPHER, ISOFORM B"/>
    <property type="match status" value="1"/>
</dbReference>
<accession>A0A553NTV4</accession>
<proteinExistence type="predicted"/>
<protein>
    <recommendedName>
        <fullName evidence="5">ZP domain-containing protein</fullName>
    </recommendedName>
</protein>
<evidence type="ECO:0000256" key="2">
    <source>
        <dbReference type="SAM" id="MobiDB-lite"/>
    </source>
</evidence>
<gene>
    <name evidence="6" type="ORF">TCAL_05077</name>
</gene>
<reference evidence="6 7" key="1">
    <citation type="journal article" date="2018" name="Nat. Ecol. Evol.">
        <title>Genomic signatures of mitonuclear coevolution across populations of Tigriopus californicus.</title>
        <authorList>
            <person name="Barreto F.S."/>
            <person name="Watson E.T."/>
            <person name="Lima T.G."/>
            <person name="Willett C.S."/>
            <person name="Edmands S."/>
            <person name="Li W."/>
            <person name="Burton R.S."/>
        </authorList>
    </citation>
    <scope>NUCLEOTIDE SEQUENCE [LARGE SCALE GENOMIC DNA]</scope>
    <source>
        <strain evidence="6 7">San Diego</strain>
    </source>
</reference>
<keyword evidence="1" id="KW-1015">Disulfide bond</keyword>
<keyword evidence="4" id="KW-0732">Signal</keyword>
<feature type="chain" id="PRO_5021717315" description="ZP domain-containing protein" evidence="4">
    <location>
        <begin position="29"/>
        <end position="552"/>
    </location>
</feature>
<dbReference type="InterPro" id="IPR055355">
    <property type="entry name" value="ZP-C"/>
</dbReference>
<dbReference type="Proteomes" id="UP000318571">
    <property type="component" value="Chromosome 1"/>
</dbReference>
<dbReference type="PANTHER" id="PTHR46560:SF5">
    <property type="entry name" value="CYPHER, ISOFORM B"/>
    <property type="match status" value="1"/>
</dbReference>
<dbReference type="InterPro" id="IPR001507">
    <property type="entry name" value="ZP_dom"/>
</dbReference>
<name>A0A553NTV4_TIGCA</name>
<evidence type="ECO:0000256" key="1">
    <source>
        <dbReference type="ARBA" id="ARBA00023157"/>
    </source>
</evidence>
<keyword evidence="3" id="KW-0812">Transmembrane</keyword>
<dbReference type="SMART" id="SM00241">
    <property type="entry name" value="ZP"/>
    <property type="match status" value="1"/>
</dbReference>
<feature type="signal peptide" evidence="4">
    <location>
        <begin position="1"/>
        <end position="28"/>
    </location>
</feature>
<evidence type="ECO:0000256" key="4">
    <source>
        <dbReference type="SAM" id="SignalP"/>
    </source>
</evidence>
<dbReference type="PROSITE" id="PS51034">
    <property type="entry name" value="ZP_2"/>
    <property type="match status" value="1"/>
</dbReference>
<comment type="caution">
    <text evidence="6">The sequence shown here is derived from an EMBL/GenBank/DDBJ whole genome shotgun (WGS) entry which is preliminary data.</text>
</comment>
<evidence type="ECO:0000313" key="6">
    <source>
        <dbReference type="EMBL" id="TRY68867.1"/>
    </source>
</evidence>
<dbReference type="OMA" id="QSSISCG"/>
<dbReference type="OrthoDB" id="6351704at2759"/>
<keyword evidence="3" id="KW-1133">Transmembrane helix</keyword>
<feature type="transmembrane region" description="Helical" evidence="3">
    <location>
        <begin position="475"/>
        <end position="498"/>
    </location>
</feature>
<dbReference type="AlphaFoldDB" id="A0A553NTV4"/>
<keyword evidence="3" id="KW-0472">Membrane</keyword>
<dbReference type="InterPro" id="IPR042235">
    <property type="entry name" value="ZP-C_dom"/>
</dbReference>